<evidence type="ECO:0000256" key="1">
    <source>
        <dbReference type="ARBA" id="ARBA00004141"/>
    </source>
</evidence>
<protein>
    <submittedName>
        <fullName evidence="8">Major facilitator superfamily MFS-1 domain containing protein</fullName>
    </submittedName>
</protein>
<accession>W6N9Q4</accession>
<feature type="transmembrane region" description="Helical" evidence="6">
    <location>
        <begin position="421"/>
        <end position="441"/>
    </location>
</feature>
<dbReference type="PANTHER" id="PTHR11662:SF442">
    <property type="entry name" value="MAJOR FACILITATOR SUPERFAMILY (MFS) PROFILE DOMAIN-CONTAINING PROTEIN"/>
    <property type="match status" value="1"/>
</dbReference>
<dbReference type="GO" id="GO:0006820">
    <property type="term" value="P:monoatomic anion transport"/>
    <property type="evidence" value="ECO:0007669"/>
    <property type="project" value="TreeGrafter"/>
</dbReference>
<dbReference type="InterPro" id="IPR020846">
    <property type="entry name" value="MFS_dom"/>
</dbReference>
<feature type="transmembrane region" description="Helical" evidence="6">
    <location>
        <begin position="148"/>
        <end position="172"/>
    </location>
</feature>
<evidence type="ECO:0000256" key="2">
    <source>
        <dbReference type="ARBA" id="ARBA00022692"/>
    </source>
</evidence>
<feature type="transmembrane region" description="Helical" evidence="6">
    <location>
        <begin position="29"/>
        <end position="56"/>
    </location>
</feature>
<evidence type="ECO:0000256" key="6">
    <source>
        <dbReference type="SAM" id="Phobius"/>
    </source>
</evidence>
<feature type="transmembrane region" description="Helical" evidence="6">
    <location>
        <begin position="123"/>
        <end position="142"/>
    </location>
</feature>
<feature type="transmembrane region" description="Helical" evidence="6">
    <location>
        <begin position="447"/>
        <end position="468"/>
    </location>
</feature>
<dbReference type="GO" id="GO:0016020">
    <property type="term" value="C:membrane"/>
    <property type="evidence" value="ECO:0007669"/>
    <property type="project" value="UniProtKB-SubCell"/>
</dbReference>
<dbReference type="SUPFAM" id="SSF103473">
    <property type="entry name" value="MFS general substrate transporter"/>
    <property type="match status" value="1"/>
</dbReference>
<feature type="transmembrane region" description="Helical" evidence="6">
    <location>
        <begin position="184"/>
        <end position="206"/>
    </location>
</feature>
<feature type="region of interest" description="Disordered" evidence="5">
    <location>
        <begin position="526"/>
        <end position="546"/>
    </location>
</feature>
<evidence type="ECO:0000313" key="8">
    <source>
        <dbReference type="EMBL" id="CDL94063.1"/>
    </source>
</evidence>
<dbReference type="Pfam" id="PF07690">
    <property type="entry name" value="MFS_1"/>
    <property type="match status" value="1"/>
</dbReference>
<keyword evidence="4 6" id="KW-0472">Membrane</keyword>
<dbReference type="GO" id="GO:0022857">
    <property type="term" value="F:transmembrane transporter activity"/>
    <property type="evidence" value="ECO:0007669"/>
    <property type="project" value="InterPro"/>
</dbReference>
<feature type="transmembrane region" description="Helical" evidence="6">
    <location>
        <begin position="94"/>
        <end position="111"/>
    </location>
</feature>
<dbReference type="Gene3D" id="1.20.1250.20">
    <property type="entry name" value="MFS general substrate transporter like domains"/>
    <property type="match status" value="2"/>
</dbReference>
<comment type="subcellular location">
    <subcellularLocation>
        <location evidence="1">Membrane</location>
        <topology evidence="1">Multi-pass membrane protein</topology>
    </subcellularLocation>
</comment>
<feature type="transmembrane region" description="Helical" evidence="6">
    <location>
        <begin position="324"/>
        <end position="343"/>
    </location>
</feature>
<sequence length="546" mass="60193">MPTTSTSNFEPPPPPALWSLQSARFHMMLMLGCVTVILGMIRGSISMAMACITFVADTFPKTTDPDVSEASILQQLPSNSNSLSKLSWSLNQQAFVHAGFYFGSLLVIFPSHQLIKRYRAKRILTCSLLVCGIGSLLTPLTVLSHSYWLVAFARAIMGMGNGLIIPCGFAIVAKWFPRNERSTAMLTFALGDHIGILCSMVFTSIFCQIKFLGGWPVSFELYGFMALGFLVIWELHAAHKPRYSSYVTASELEHIRGSRLKRSAFCNISEQPPLKPLLLSPCVIAMCLCCFTYSFILSGLTAYLPMFNRMALHMNLQQNGISSGAPFLFQAIAELLFHLSFIFMQQKEISPTTTIKLFASIATCGAASCFLSTVLLGEGEKIAISLLISLAVGAMSAYKVGYTKCATTIAPQFNQFVLSYLYSYSQLAGTVSPIIIALLVSEGIEKKILISLMVAFMLCNAVTLLIFVHGRRELYVDIYGHTTASAIRRTTGKLHSEEEIIPGHHSAIPYPSTAIRYHEEEVNIPLKPTSTSRDLSEEEFTSDDEF</sequence>
<proteinExistence type="predicted"/>
<evidence type="ECO:0000256" key="4">
    <source>
        <dbReference type="ARBA" id="ARBA00023136"/>
    </source>
</evidence>
<comment type="caution">
    <text evidence="8">The sequence shown here is derived from an EMBL/GenBank/DDBJ whole genome shotgun (WGS) entry which is preliminary data.</text>
</comment>
<evidence type="ECO:0000256" key="3">
    <source>
        <dbReference type="ARBA" id="ARBA00022989"/>
    </source>
</evidence>
<organism evidence="8">
    <name type="scientific">Haemonchus contortus</name>
    <name type="common">Barber pole worm</name>
    <dbReference type="NCBI Taxonomy" id="6289"/>
    <lineage>
        <taxon>Eukaryota</taxon>
        <taxon>Metazoa</taxon>
        <taxon>Ecdysozoa</taxon>
        <taxon>Nematoda</taxon>
        <taxon>Chromadorea</taxon>
        <taxon>Rhabditida</taxon>
        <taxon>Rhabditina</taxon>
        <taxon>Rhabditomorpha</taxon>
        <taxon>Strongyloidea</taxon>
        <taxon>Trichostrongylidae</taxon>
        <taxon>Haemonchus</taxon>
    </lineage>
</organism>
<dbReference type="PANTHER" id="PTHR11662">
    <property type="entry name" value="SOLUTE CARRIER FAMILY 17"/>
    <property type="match status" value="1"/>
</dbReference>
<feature type="transmembrane region" description="Helical" evidence="6">
    <location>
        <begin position="212"/>
        <end position="233"/>
    </location>
</feature>
<feature type="transmembrane region" description="Helical" evidence="6">
    <location>
        <begin position="382"/>
        <end position="400"/>
    </location>
</feature>
<feature type="compositionally biased region" description="Acidic residues" evidence="5">
    <location>
        <begin position="536"/>
        <end position="546"/>
    </location>
</feature>
<reference evidence="8" key="1">
    <citation type="submission" date="2013-03" db="EMBL/GenBank/DDBJ databases">
        <authorList>
            <person name="Aslett M."/>
        </authorList>
    </citation>
    <scope>NUCLEOTIDE SEQUENCE [LARGE SCALE GENOMIC DNA]</scope>
    <source>
        <strain evidence="8">ISE/inbred ISE</strain>
    </source>
</reference>
<feature type="domain" description="Major facilitator superfamily (MFS) profile" evidence="7">
    <location>
        <begin position="27"/>
        <end position="472"/>
    </location>
</feature>
<dbReference type="EMBL" id="CAVP010054630">
    <property type="protein sequence ID" value="CDL94063.1"/>
    <property type="molecule type" value="Genomic_DNA"/>
</dbReference>
<reference evidence="8" key="2">
    <citation type="submission" date="2013-05" db="EMBL/GenBank/DDBJ databases">
        <title>The genome and transcriptome of Haemonchus contortus: a key model parasite for drug and vaccine discovery.</title>
        <authorList>
            <person name="Laing R."/>
            <person name="Kikuchi T."/>
            <person name="Martinelli A."/>
            <person name="Tsai I.J."/>
            <person name="Beech R.N."/>
            <person name="Redman E."/>
            <person name="Holroyd N."/>
            <person name="Bartley D.J."/>
            <person name="Beasley H."/>
            <person name="Britton C."/>
            <person name="Curran D."/>
            <person name="Devaney E."/>
            <person name="Gilabert A."/>
            <person name="Jackson F."/>
            <person name="Hunt M."/>
            <person name="Johnston S."/>
            <person name="Kryukov I."/>
            <person name="Li K."/>
            <person name="Morrison A.A."/>
            <person name="Reid A.J."/>
            <person name="Sargison N."/>
            <person name="Saunders G."/>
            <person name="Wasmuth J.D."/>
            <person name="Wolstenholme A."/>
            <person name="Berriman M."/>
            <person name="Gilleard J.S."/>
            <person name="Cotton J.A."/>
        </authorList>
    </citation>
    <scope>NUCLEOTIDE SEQUENCE [LARGE SCALE GENOMIC DNA]</scope>
    <source>
        <strain evidence="8">ISE/inbred ISE</strain>
    </source>
</reference>
<dbReference type="InterPro" id="IPR050382">
    <property type="entry name" value="MFS_Na/Anion_cotransporter"/>
</dbReference>
<evidence type="ECO:0000256" key="5">
    <source>
        <dbReference type="SAM" id="MobiDB-lite"/>
    </source>
</evidence>
<dbReference type="AlphaFoldDB" id="W6N9Q4"/>
<feature type="transmembrane region" description="Helical" evidence="6">
    <location>
        <begin position="355"/>
        <end position="376"/>
    </location>
</feature>
<feature type="transmembrane region" description="Helical" evidence="6">
    <location>
        <begin position="277"/>
        <end position="304"/>
    </location>
</feature>
<dbReference type="InterPro" id="IPR011701">
    <property type="entry name" value="MFS"/>
</dbReference>
<keyword evidence="2 6" id="KW-0812">Transmembrane</keyword>
<dbReference type="InterPro" id="IPR036259">
    <property type="entry name" value="MFS_trans_sf"/>
</dbReference>
<name>W6N9Q4_HAECO</name>
<dbReference type="PROSITE" id="PS50850">
    <property type="entry name" value="MFS"/>
    <property type="match status" value="1"/>
</dbReference>
<evidence type="ECO:0000259" key="7">
    <source>
        <dbReference type="PROSITE" id="PS50850"/>
    </source>
</evidence>
<gene>
    <name evidence="8" type="ORF">HCOI_00579300</name>
</gene>
<keyword evidence="3 6" id="KW-1133">Transmembrane helix</keyword>